<feature type="non-terminal residue" evidence="3">
    <location>
        <position position="183"/>
    </location>
</feature>
<proteinExistence type="inferred from homology"/>
<reference evidence="4" key="1">
    <citation type="journal article" date="2019" name="Int. J. Syst. Evol. Microbiol.">
        <title>The Global Catalogue of Microorganisms (GCM) 10K type strain sequencing project: providing services to taxonomists for standard genome sequencing and annotation.</title>
        <authorList>
            <consortium name="The Broad Institute Genomics Platform"/>
            <consortium name="The Broad Institute Genome Sequencing Center for Infectious Disease"/>
            <person name="Wu L."/>
            <person name="Ma J."/>
        </authorList>
    </citation>
    <scope>NUCLEOTIDE SEQUENCE [LARGE SCALE GENOMIC DNA]</scope>
    <source>
        <strain evidence="4">TBRC 7912</strain>
    </source>
</reference>
<organism evidence="3 4">
    <name type="scientific">Streptosporangium jomthongense</name>
    <dbReference type="NCBI Taxonomy" id="1193683"/>
    <lineage>
        <taxon>Bacteria</taxon>
        <taxon>Bacillati</taxon>
        <taxon>Actinomycetota</taxon>
        <taxon>Actinomycetes</taxon>
        <taxon>Streptosporangiales</taxon>
        <taxon>Streptosporangiaceae</taxon>
        <taxon>Streptosporangium</taxon>
    </lineage>
</organism>
<dbReference type="SUPFAM" id="SSF53474">
    <property type="entry name" value="alpha/beta-Hydrolases"/>
    <property type="match status" value="1"/>
</dbReference>
<gene>
    <name evidence="3" type="ORF">ACFOYY_37405</name>
</gene>
<keyword evidence="4" id="KW-1185">Reference proteome</keyword>
<dbReference type="RefSeq" id="WP_386195990.1">
    <property type="nucleotide sequence ID" value="NZ_JBHSBC010000049.1"/>
</dbReference>
<evidence type="ECO:0000313" key="3">
    <source>
        <dbReference type="EMBL" id="MFC3985854.1"/>
    </source>
</evidence>
<comment type="caution">
    <text evidence="3">The sequence shown here is derived from an EMBL/GenBank/DDBJ whole genome shotgun (WGS) entry which is preliminary data.</text>
</comment>
<dbReference type="InterPro" id="IPR029058">
    <property type="entry name" value="AB_hydrolase_fold"/>
</dbReference>
<dbReference type="EMBL" id="JBHSBC010000049">
    <property type="protein sequence ID" value="MFC3985854.1"/>
    <property type="molecule type" value="Genomic_DNA"/>
</dbReference>
<dbReference type="PANTHER" id="PTHR11487">
    <property type="entry name" value="THIOESTERASE"/>
    <property type="match status" value="1"/>
</dbReference>
<name>A0ABV8FC05_9ACTN</name>
<dbReference type="Pfam" id="PF00975">
    <property type="entry name" value="Thioesterase"/>
    <property type="match status" value="1"/>
</dbReference>
<dbReference type="Proteomes" id="UP001595698">
    <property type="component" value="Unassembled WGS sequence"/>
</dbReference>
<feature type="domain" description="Thioesterase" evidence="2">
    <location>
        <begin position="23"/>
        <end position="182"/>
    </location>
</feature>
<dbReference type="InterPro" id="IPR001031">
    <property type="entry name" value="Thioesterase"/>
</dbReference>
<evidence type="ECO:0000256" key="1">
    <source>
        <dbReference type="ARBA" id="ARBA00007169"/>
    </source>
</evidence>
<comment type="similarity">
    <text evidence="1">Belongs to the thioesterase family.</text>
</comment>
<evidence type="ECO:0000313" key="4">
    <source>
        <dbReference type="Proteomes" id="UP001595698"/>
    </source>
</evidence>
<sequence length="183" mass="19243">MTEAVPARRSAALPCRTPVEGSPPLFLLPAAGGSTTLYRDWPDALGPGVTPCPVEPPGRGRRMATPPFTDLAELAGALDEELTPPAGSPWALLGHSMGALAAVAWAARAHRRGRSPSVLYLSAAAPPWLHSTAEPLVHLDDDGLWRHMLGLGGLSAEVAGNDTARRLLTPLMRADVRAAASWR</sequence>
<accession>A0ABV8FC05</accession>
<evidence type="ECO:0000259" key="2">
    <source>
        <dbReference type="Pfam" id="PF00975"/>
    </source>
</evidence>
<dbReference type="PANTHER" id="PTHR11487:SF0">
    <property type="entry name" value="S-ACYL FATTY ACID SYNTHASE THIOESTERASE, MEDIUM CHAIN"/>
    <property type="match status" value="1"/>
</dbReference>
<protein>
    <submittedName>
        <fullName evidence="3">Thioesterase II family protein</fullName>
    </submittedName>
</protein>
<dbReference type="InterPro" id="IPR012223">
    <property type="entry name" value="TEII"/>
</dbReference>
<dbReference type="Gene3D" id="3.40.50.1820">
    <property type="entry name" value="alpha/beta hydrolase"/>
    <property type="match status" value="1"/>
</dbReference>